<protein>
    <submittedName>
        <fullName evidence="2">Uncharacterized protein</fullName>
    </submittedName>
</protein>
<organism evidence="2 3">
    <name type="scientific">Ectocarpus siliculosus</name>
    <name type="common">Brown alga</name>
    <name type="synonym">Conferva siliculosa</name>
    <dbReference type="NCBI Taxonomy" id="2880"/>
    <lineage>
        <taxon>Eukaryota</taxon>
        <taxon>Sar</taxon>
        <taxon>Stramenopiles</taxon>
        <taxon>Ochrophyta</taxon>
        <taxon>PX clade</taxon>
        <taxon>Phaeophyceae</taxon>
        <taxon>Ectocarpales</taxon>
        <taxon>Ectocarpaceae</taxon>
        <taxon>Ectocarpus</taxon>
    </lineage>
</organism>
<gene>
    <name evidence="2" type="ORF">Esi_0347_0006</name>
</gene>
<keyword evidence="3" id="KW-1185">Reference proteome</keyword>
<evidence type="ECO:0000313" key="2">
    <source>
        <dbReference type="EMBL" id="CBJ32556.1"/>
    </source>
</evidence>
<dbReference type="InterPro" id="IPR033194">
    <property type="entry name" value="MFAP1"/>
</dbReference>
<name>D7FYL4_ECTSI</name>
<feature type="region of interest" description="Disordered" evidence="1">
    <location>
        <begin position="27"/>
        <end position="248"/>
    </location>
</feature>
<feature type="compositionally biased region" description="Basic and acidic residues" evidence="1">
    <location>
        <begin position="36"/>
        <end position="46"/>
    </location>
</feature>
<dbReference type="OrthoDB" id="10656532at2759"/>
<feature type="compositionally biased region" description="Acidic residues" evidence="1">
    <location>
        <begin position="186"/>
        <end position="207"/>
    </location>
</feature>
<dbReference type="STRING" id="2880.D7FYL4"/>
<feature type="compositionally biased region" description="Acidic residues" evidence="1">
    <location>
        <begin position="170"/>
        <end position="179"/>
    </location>
</feature>
<evidence type="ECO:0000256" key="1">
    <source>
        <dbReference type="SAM" id="MobiDB-lite"/>
    </source>
</evidence>
<reference evidence="2 3" key="1">
    <citation type="journal article" date="2010" name="Nature">
        <title>The Ectocarpus genome and the independent evolution of multicellularity in brown algae.</title>
        <authorList>
            <person name="Cock J.M."/>
            <person name="Sterck L."/>
            <person name="Rouze P."/>
            <person name="Scornet D."/>
            <person name="Allen A.E."/>
            <person name="Amoutzias G."/>
            <person name="Anthouard V."/>
            <person name="Artiguenave F."/>
            <person name="Aury J.M."/>
            <person name="Badger J.H."/>
            <person name="Beszteri B."/>
            <person name="Billiau K."/>
            <person name="Bonnet E."/>
            <person name="Bothwell J.H."/>
            <person name="Bowler C."/>
            <person name="Boyen C."/>
            <person name="Brownlee C."/>
            <person name="Carrano C.J."/>
            <person name="Charrier B."/>
            <person name="Cho G.Y."/>
            <person name="Coelho S.M."/>
            <person name="Collen J."/>
            <person name="Corre E."/>
            <person name="Da Silva C."/>
            <person name="Delage L."/>
            <person name="Delaroque N."/>
            <person name="Dittami S.M."/>
            <person name="Doulbeau S."/>
            <person name="Elias M."/>
            <person name="Farnham G."/>
            <person name="Gachon C.M."/>
            <person name="Gschloessl B."/>
            <person name="Heesch S."/>
            <person name="Jabbari K."/>
            <person name="Jubin C."/>
            <person name="Kawai H."/>
            <person name="Kimura K."/>
            <person name="Kloareg B."/>
            <person name="Kupper F.C."/>
            <person name="Lang D."/>
            <person name="Le Bail A."/>
            <person name="Leblanc C."/>
            <person name="Lerouge P."/>
            <person name="Lohr M."/>
            <person name="Lopez P.J."/>
            <person name="Martens C."/>
            <person name="Maumus F."/>
            <person name="Michel G."/>
            <person name="Miranda-Saavedra D."/>
            <person name="Morales J."/>
            <person name="Moreau H."/>
            <person name="Motomura T."/>
            <person name="Nagasato C."/>
            <person name="Napoli C.A."/>
            <person name="Nelson D.R."/>
            <person name="Nyvall-Collen P."/>
            <person name="Peters A.F."/>
            <person name="Pommier C."/>
            <person name="Potin P."/>
            <person name="Poulain J."/>
            <person name="Quesneville H."/>
            <person name="Read B."/>
            <person name="Rensing S.A."/>
            <person name="Ritter A."/>
            <person name="Rousvoal S."/>
            <person name="Samanta M."/>
            <person name="Samson G."/>
            <person name="Schroeder D.C."/>
            <person name="Segurens B."/>
            <person name="Strittmatter M."/>
            <person name="Tonon T."/>
            <person name="Tregear J.W."/>
            <person name="Valentin K."/>
            <person name="von Dassow P."/>
            <person name="Yamagishi T."/>
            <person name="Van de Peer Y."/>
            <person name="Wincker P."/>
        </authorList>
    </citation>
    <scope>NUCLEOTIDE SEQUENCE [LARGE SCALE GENOMIC DNA]</scope>
    <source>
        <strain evidence="3">Ec32 / CCAP1310/4</strain>
    </source>
</reference>
<dbReference type="AlphaFoldDB" id="D7FYL4"/>
<feature type="compositionally biased region" description="Basic and acidic residues" evidence="1">
    <location>
        <begin position="219"/>
        <end position="248"/>
    </location>
</feature>
<dbReference type="InParanoid" id="D7FYL4"/>
<feature type="compositionally biased region" description="Basic and acidic residues" evidence="1">
    <location>
        <begin position="160"/>
        <end position="169"/>
    </location>
</feature>
<feature type="compositionally biased region" description="Basic and acidic residues" evidence="1">
    <location>
        <begin position="74"/>
        <end position="99"/>
    </location>
</feature>
<accession>D7FYL4</accession>
<proteinExistence type="predicted"/>
<dbReference type="Proteomes" id="UP000002630">
    <property type="component" value="Unassembled WGS sequence"/>
</dbReference>
<sequence length="248" mass="27658">MNFGKRDLGLVLSETIGDADTLRFTKDSSELSGKQETFKPKRDPSRKVHIHRAGQRPAGANDEEKVEAPPSKPRKGESRAALERARAKIMEEGRPRSIREAQVLDSDSDSDDSGPVFGGRSDDEADGDVPYRPTGEAAGAGQVEEDEDDDAIAARRARIRERLRARPTEEAEVLEVEQDEMAKPDEESESTEWETDTDASDEEEGDGEQVLKPVFVPKARRETAVERARLEKEEKEKEQKRNTEKVTG</sequence>
<dbReference type="PANTHER" id="PTHR15327">
    <property type="entry name" value="MICROFIBRIL-ASSOCIATED PROTEIN"/>
    <property type="match status" value="1"/>
</dbReference>
<evidence type="ECO:0000313" key="3">
    <source>
        <dbReference type="Proteomes" id="UP000002630"/>
    </source>
</evidence>
<dbReference type="EMBL" id="FN649760">
    <property type="protein sequence ID" value="CBJ32556.1"/>
    <property type="molecule type" value="Genomic_DNA"/>
</dbReference>